<evidence type="ECO:0000256" key="9">
    <source>
        <dbReference type="ARBA" id="ARBA00022989"/>
    </source>
</evidence>
<evidence type="ECO:0000256" key="15">
    <source>
        <dbReference type="RuleBase" id="RU003318"/>
    </source>
</evidence>
<feature type="domain" description="Cadherin" evidence="21">
    <location>
        <begin position="1422"/>
        <end position="1523"/>
    </location>
</feature>
<dbReference type="FunFam" id="2.10.25.10:FF:000066">
    <property type="entry name" value="FAT atypical cadherin 4"/>
    <property type="match status" value="1"/>
</dbReference>
<feature type="domain" description="Cadherin" evidence="21">
    <location>
        <begin position="1215"/>
        <end position="1313"/>
    </location>
</feature>
<feature type="domain" description="EGF-like" evidence="20">
    <location>
        <begin position="3774"/>
        <end position="3810"/>
    </location>
</feature>
<feature type="domain" description="Cadherin" evidence="21">
    <location>
        <begin position="475"/>
        <end position="578"/>
    </location>
</feature>
<dbReference type="PANTHER" id="PTHR24026">
    <property type="entry name" value="FAT ATYPICAL CADHERIN-RELATED"/>
    <property type="match status" value="1"/>
</dbReference>
<keyword evidence="8 15" id="KW-0130">Cell adhesion</keyword>
<dbReference type="FunFam" id="2.60.40.60:FF:000021">
    <property type="entry name" value="FAT atypical cadherin 1"/>
    <property type="match status" value="1"/>
</dbReference>
<feature type="compositionally biased region" description="Low complexity" evidence="17">
    <location>
        <begin position="4525"/>
        <end position="4534"/>
    </location>
</feature>
<feature type="domain" description="Cadherin" evidence="21">
    <location>
        <begin position="1722"/>
        <end position="1821"/>
    </location>
</feature>
<dbReference type="Gene3D" id="2.60.40.60">
    <property type="entry name" value="Cadherins"/>
    <property type="match status" value="31"/>
</dbReference>
<dbReference type="FunFam" id="2.60.40.60:FF:000026">
    <property type="entry name" value="FAT atypical cadherin 1"/>
    <property type="match status" value="1"/>
</dbReference>
<evidence type="ECO:0000256" key="6">
    <source>
        <dbReference type="ARBA" id="ARBA00022737"/>
    </source>
</evidence>
<evidence type="ECO:0000256" key="13">
    <source>
        <dbReference type="PROSITE-ProRule" id="PRU00043"/>
    </source>
</evidence>
<evidence type="ECO:0000256" key="16">
    <source>
        <dbReference type="RuleBase" id="RU004357"/>
    </source>
</evidence>
<feature type="domain" description="Cadherin" evidence="21">
    <location>
        <begin position="63"/>
        <end position="136"/>
    </location>
</feature>
<keyword evidence="12" id="KW-0325">Glycoprotein</keyword>
<dbReference type="PROSITE" id="PS50026">
    <property type="entry name" value="EGF_3"/>
    <property type="match status" value="3"/>
</dbReference>
<dbReference type="InterPro" id="IPR002126">
    <property type="entry name" value="Cadherin-like_dom"/>
</dbReference>
<feature type="domain" description="Cadherin" evidence="21">
    <location>
        <begin position="688"/>
        <end position="791"/>
    </location>
</feature>
<feature type="domain" description="Cadherin" evidence="21">
    <location>
        <begin position="2131"/>
        <end position="2230"/>
    </location>
</feature>
<evidence type="ECO:0000256" key="2">
    <source>
        <dbReference type="ARBA" id="ARBA00006373"/>
    </source>
</evidence>
<keyword evidence="4 15" id="KW-0812">Transmembrane</keyword>
<feature type="transmembrane region" description="Helical" evidence="18">
    <location>
        <begin position="4102"/>
        <end position="4124"/>
    </location>
</feature>
<evidence type="ECO:0000256" key="3">
    <source>
        <dbReference type="ARBA" id="ARBA00022536"/>
    </source>
</evidence>
<feature type="domain" description="Cadherin" evidence="21">
    <location>
        <begin position="2552"/>
        <end position="2656"/>
    </location>
</feature>
<dbReference type="FunFam" id="2.60.40.60:FF:000020">
    <property type="entry name" value="Dachsous cadherin-related 1b"/>
    <property type="match status" value="6"/>
</dbReference>
<dbReference type="InterPro" id="IPR000233">
    <property type="entry name" value="Cadherin_Y-type_LIR"/>
</dbReference>
<gene>
    <name evidence="23" type="primary">LOC116305705</name>
</gene>
<evidence type="ECO:0000256" key="18">
    <source>
        <dbReference type="SAM" id="Phobius"/>
    </source>
</evidence>
<dbReference type="Pfam" id="PF24811">
    <property type="entry name" value="Ig_Shg"/>
    <property type="match status" value="1"/>
</dbReference>
<dbReference type="FunFam" id="2.60.40.60:FF:000010">
    <property type="entry name" value="Cadherin EGF LAG seven-pass G-type receptor 3"/>
    <property type="match status" value="1"/>
</dbReference>
<evidence type="ECO:0000259" key="19">
    <source>
        <dbReference type="PROSITE" id="PS50025"/>
    </source>
</evidence>
<feature type="disulfide bond" evidence="14">
    <location>
        <begin position="3800"/>
        <end position="3809"/>
    </location>
</feature>
<feature type="domain" description="Cadherin" evidence="21">
    <location>
        <begin position="2343"/>
        <end position="2444"/>
    </location>
</feature>
<dbReference type="PANTHER" id="PTHR24026:SF126">
    <property type="entry name" value="PROTOCADHERIN FAT 4"/>
    <property type="match status" value="1"/>
</dbReference>
<feature type="domain" description="Cadherin" evidence="21">
    <location>
        <begin position="792"/>
        <end position="902"/>
    </location>
</feature>
<feature type="compositionally biased region" description="Basic and acidic residues" evidence="17">
    <location>
        <begin position="4494"/>
        <end position="4503"/>
    </location>
</feature>
<dbReference type="FunFam" id="2.60.40.60:FF:000015">
    <property type="entry name" value="FAT atypical cadherin 1"/>
    <property type="match status" value="1"/>
</dbReference>
<evidence type="ECO:0000256" key="11">
    <source>
        <dbReference type="ARBA" id="ARBA00023157"/>
    </source>
</evidence>
<feature type="domain" description="Cadherin" evidence="21">
    <location>
        <begin position="1002"/>
        <end position="1109"/>
    </location>
</feature>
<dbReference type="SUPFAM" id="SSF57196">
    <property type="entry name" value="EGF/Laminin"/>
    <property type="match status" value="1"/>
</dbReference>
<keyword evidence="7 13" id="KW-0106">Calcium</keyword>
<proteinExistence type="inferred from homology"/>
<evidence type="ECO:0000259" key="21">
    <source>
        <dbReference type="PROSITE" id="PS50268"/>
    </source>
</evidence>
<feature type="domain" description="Cadherin" evidence="21">
    <location>
        <begin position="1826"/>
        <end position="1918"/>
    </location>
</feature>
<dbReference type="FunFam" id="2.60.40.60:FF:000037">
    <property type="entry name" value="FAT atypical cadherin 1"/>
    <property type="match status" value="1"/>
</dbReference>
<dbReference type="InParanoid" id="A0A6P8IWM3"/>
<keyword evidence="22" id="KW-1185">Reference proteome</keyword>
<comment type="function">
    <text evidence="16">Cadherins are calcium-dependent cell adhesion proteins.</text>
</comment>
<dbReference type="PROSITE" id="PS50025">
    <property type="entry name" value="LAM_G_DOMAIN"/>
    <property type="match status" value="2"/>
</dbReference>
<feature type="domain" description="Cadherin" evidence="21">
    <location>
        <begin position="2657"/>
        <end position="2758"/>
    </location>
</feature>
<feature type="domain" description="Laminin G" evidence="19">
    <location>
        <begin position="3813"/>
        <end position="4017"/>
    </location>
</feature>
<feature type="region of interest" description="Disordered" evidence="17">
    <location>
        <begin position="4355"/>
        <end position="4538"/>
    </location>
</feature>
<dbReference type="Pfam" id="PF02210">
    <property type="entry name" value="Laminin_G_2"/>
    <property type="match status" value="2"/>
</dbReference>
<feature type="domain" description="Cadherin" evidence="21">
    <location>
        <begin position="1112"/>
        <end position="1217"/>
    </location>
</feature>
<dbReference type="PRINTS" id="PR00205">
    <property type="entry name" value="CADHERIN"/>
</dbReference>
<feature type="domain" description="Cadherin" evidence="21">
    <location>
        <begin position="137"/>
        <end position="251"/>
    </location>
</feature>
<feature type="domain" description="Cadherin" evidence="21">
    <location>
        <begin position="579"/>
        <end position="687"/>
    </location>
</feature>
<evidence type="ECO:0000259" key="20">
    <source>
        <dbReference type="PROSITE" id="PS50026"/>
    </source>
</evidence>
<dbReference type="CDD" id="cd00054">
    <property type="entry name" value="EGF_CA"/>
    <property type="match status" value="3"/>
</dbReference>
<organism evidence="22 23">
    <name type="scientific">Actinia tenebrosa</name>
    <name type="common">Australian red waratah sea anemone</name>
    <dbReference type="NCBI Taxonomy" id="6105"/>
    <lineage>
        <taxon>Eukaryota</taxon>
        <taxon>Metazoa</taxon>
        <taxon>Cnidaria</taxon>
        <taxon>Anthozoa</taxon>
        <taxon>Hexacorallia</taxon>
        <taxon>Actiniaria</taxon>
        <taxon>Actiniidae</taxon>
        <taxon>Actinia</taxon>
    </lineage>
</organism>
<dbReference type="SMART" id="SM00112">
    <property type="entry name" value="CA"/>
    <property type="match status" value="32"/>
</dbReference>
<dbReference type="SMART" id="SM00181">
    <property type="entry name" value="EGF"/>
    <property type="match status" value="3"/>
</dbReference>
<keyword evidence="6" id="KW-0677">Repeat</keyword>
<evidence type="ECO:0000256" key="14">
    <source>
        <dbReference type="PROSITE-ProRule" id="PRU00076"/>
    </source>
</evidence>
<dbReference type="PROSITE" id="PS50268">
    <property type="entry name" value="CADHERIN_2"/>
    <property type="match status" value="30"/>
</dbReference>
<feature type="domain" description="Cadherin" evidence="21">
    <location>
        <begin position="903"/>
        <end position="1001"/>
    </location>
</feature>
<dbReference type="InterPro" id="IPR001791">
    <property type="entry name" value="Laminin_G"/>
</dbReference>
<feature type="domain" description="Cadherin" evidence="21">
    <location>
        <begin position="2030"/>
        <end position="2130"/>
    </location>
</feature>
<dbReference type="SMART" id="SM00179">
    <property type="entry name" value="EGF_CA"/>
    <property type="match status" value="3"/>
</dbReference>
<evidence type="ECO:0000256" key="7">
    <source>
        <dbReference type="ARBA" id="ARBA00022837"/>
    </source>
</evidence>
<dbReference type="FunFam" id="2.60.40.60:FF:000033">
    <property type="entry name" value="FAT atypical cadherin 1"/>
    <property type="match status" value="2"/>
</dbReference>
<dbReference type="FunFam" id="2.60.40.60:FF:000092">
    <property type="entry name" value="Protocadherin 8"/>
    <property type="match status" value="1"/>
</dbReference>
<dbReference type="SUPFAM" id="SSF49313">
    <property type="entry name" value="Cadherin-like"/>
    <property type="match status" value="32"/>
</dbReference>
<dbReference type="InterPro" id="IPR027397">
    <property type="entry name" value="Catenin-bd_sf"/>
</dbReference>
<keyword evidence="11 14" id="KW-1015">Disulfide bond</keyword>
<feature type="compositionally biased region" description="Basic and acidic residues" evidence="17">
    <location>
        <begin position="4255"/>
        <end position="4271"/>
    </location>
</feature>
<feature type="domain" description="Cadherin" evidence="21">
    <location>
        <begin position="1926"/>
        <end position="2029"/>
    </location>
</feature>
<feature type="domain" description="Cadherin" evidence="21">
    <location>
        <begin position="252"/>
        <end position="367"/>
    </location>
</feature>
<feature type="domain" description="Laminin G" evidence="19">
    <location>
        <begin position="3568"/>
        <end position="3771"/>
    </location>
</feature>
<evidence type="ECO:0000256" key="1">
    <source>
        <dbReference type="ARBA" id="ARBA00004167"/>
    </source>
</evidence>
<feature type="domain" description="Cadherin" evidence="21">
    <location>
        <begin position="2232"/>
        <end position="2342"/>
    </location>
</feature>
<dbReference type="Pfam" id="PF01049">
    <property type="entry name" value="CADH_Y-type_LIR"/>
    <property type="match status" value="1"/>
</dbReference>
<reference evidence="23" key="1">
    <citation type="submission" date="2025-08" db="UniProtKB">
        <authorList>
            <consortium name="RefSeq"/>
        </authorList>
    </citation>
    <scope>IDENTIFICATION</scope>
    <source>
        <tissue evidence="23">Tentacle</tissue>
    </source>
</reference>
<dbReference type="Pfam" id="PF00028">
    <property type="entry name" value="Cadherin"/>
    <property type="match status" value="28"/>
</dbReference>
<dbReference type="InterPro" id="IPR056370">
    <property type="entry name" value="Shg-like_Ig-like"/>
</dbReference>
<dbReference type="InterPro" id="IPR020894">
    <property type="entry name" value="Cadherin_CS"/>
</dbReference>
<keyword evidence="5" id="KW-0732">Signal</keyword>
<feature type="domain" description="EGF-like" evidence="20">
    <location>
        <begin position="4043"/>
        <end position="4084"/>
    </location>
</feature>
<dbReference type="GO" id="GO:0005886">
    <property type="term" value="C:plasma membrane"/>
    <property type="evidence" value="ECO:0007669"/>
    <property type="project" value="UniProtKB-SubCell"/>
</dbReference>
<comment type="similarity">
    <text evidence="2">Belongs to the EGF domain peptide family.</text>
</comment>
<dbReference type="FunFam" id="2.60.40.60:FF:000013">
    <property type="entry name" value="Cadherin EGF LAG seven-pass G-type receptor"/>
    <property type="match status" value="1"/>
</dbReference>
<comment type="caution">
    <text evidence="14">Lacks conserved residue(s) required for the propagation of feature annotation.</text>
</comment>
<dbReference type="InterPro" id="IPR015919">
    <property type="entry name" value="Cadherin-like_sf"/>
</dbReference>
<feature type="compositionally biased region" description="Basic and acidic residues" evidence="17">
    <location>
        <begin position="4378"/>
        <end position="4387"/>
    </location>
</feature>
<dbReference type="GO" id="GO:0007156">
    <property type="term" value="P:homophilic cell adhesion via plasma membrane adhesion molecules"/>
    <property type="evidence" value="ECO:0007669"/>
    <property type="project" value="InterPro"/>
</dbReference>
<evidence type="ECO:0000313" key="23">
    <source>
        <dbReference type="RefSeq" id="XP_031571529.1"/>
    </source>
</evidence>
<feature type="region of interest" description="Disordered" evidence="17">
    <location>
        <begin position="4247"/>
        <end position="4343"/>
    </location>
</feature>
<keyword evidence="9 18" id="KW-1133">Transmembrane helix</keyword>
<dbReference type="GeneID" id="116305705"/>
<accession>A0A6P8IWM3</accession>
<sequence length="4574" mass="509343">MERAKNSLQTTLRIPHIISALLLVIFSIFATAIDSSDTVNNIQVSEGIHPATVLLTLPHKQGFRYLLQDSSRNGASLFHVSSEGLLTTKVALDREDPRGYIFDLVIVCRENNQTGGGNATNIRITVLDENDNIPKFPKDLYTASVSENSPSGSYVHGLEGVFAEDLDSGLNSVLSYSILTEGNEAGLFAVEMNEQAGVKFLRLKTTAQIDREKTAFFVLTVKVKDNGKNPLSSTTQVRINILDQNDCYPLFDPPIYSLSINENTAIGTSVLQVKATDDDEGINSEVYYYFTKDHDFFAINAHTGVVQVVSQVNFEKAGNYLELTVVAADRGGIVQHNSSTLVKIRLKDVKSYPPRKIILTPNKPPVFNPRGYYVKIREDLPLQAVVAHVRTLDVAEYIRSRFNYELFPRHLRDTFRINAKSGIITLLRFLDYETKSSYTLKIRATSLHNHSLLGETQVIVQVADVDENFHPPVFPSSLMVKTMPPNADKNTIIAKISASDSDRGQNGKLKYSVVGGSGAGRFFLDENNGVLKPFASQNKESTRYDLHIEGRDNAKFPRTARLYVMIIPHEENTKRPHFLTPSQTAMVQENTAIGAFVAVIRAEFRGKLPNAESKTFKYKITGGNSGGEFAIGEETGVIYTTTKLDREHQSQYYLDIQASIKGAPDSMSSPAQLVVMVIDVNDNDPKFIKQNFQVRIKENQGPIDNLLCLIATDADSGSNANLTYSIVHGNSQNLFSIHPSLGILSLRSSLDFETKRKHLLTARVSDGGTPSRNSTVRVTVDVEDANDPPVFLQTTYEVSVEEDAQPGNTLTVINVTDEDRGAAGQFKCTIDDVDADEMDTFNFRTVRQGCALTLSSFLEYSQRSHYSFKVRATDQADSPHKRTTTANVVVRVHDGNNHYPTFPKSSYSIPLPEDTAIGTMVMQITTTDLDSGSNAATTYQSSSDIFSIHPSDGTIKLAQRAERNRKYSFAVTAYDNGKPRKSSVVKVSVSVHSVSDSPPKFRQLVYQKNVSEDLNVVADVLKVEAKNNAGSGMKLSYYLVGGDRRNQFRIDTDTGWLSLRQSLDYERQKKYKLIVRAVQQGWSASMPELPAETTVIINVMDVNDNTPRFAIPQDPLVIFVDQFLPVNTTVKKLTAYDRDSDSNAIVKYAIENAASSPFIIDPKTGVITTTKILKYAEQASYSFVVTATDSTSPFNKGRANVVVNVKDVRPPVEFPKTSYAMAISEETPVGMFLLKVTQKYSGHDNLKYSITHGNHLDAFCIDVTGEVRLRKKLDRESTASYKLKIAVKENKAKIVGPTLKFTIEDVNDNPPTFDKPVYKIVVKENLDGGLVIGTLSARDPDSGENARLIYSIVNYENNNSDRRFAIDLNTGVLRTTTTLDREDIDQHVLTVKAEDAGKPKLSVLTRVVVVVQDVNDHSPRFSSQSYSLNIPMNHRVRMPVFKAVAYDYDRDGNGAVTYSIDSGNAGRYFSVRPNDGMIFLDKPLSELENVNMKIQARDSGFPAKYSSADVNFVVHPLRGPPRFLSSPFIGSVKENVPGGRSILQVQAASFDPVMYSVMSGNEDDKFDLHPGTGWLTTVTSLDHEERSKYTLVVMATDLTNRMSRVKVIINVINVNDNGPKFLNMDKNDIIEGSALMDLSIGSPVMSMEATDADKMDALRYGTSDPIAARYFEITSKGGLKTKKVLTDLETPVVFKVSVRDGGEPVHTAFAVARLVLLKYQLNQGEHRATVLESASIGSQVTILSPSYPIKNAQYSIQSPLETFFQIDLTSGTVTVKKSLDFETRKVHRFIAQVQNSENRKDYTNIDVSVRVLDANDNKPEFTMKKTRGLYYARINLNAGPDTLVYQLSAKDKDTGSNGEVRYRMIKDRDIFFQVDPMTGIIKTKGRNLLMLPWYNLTVAAYDLGQPSLASYATVNVQVGGFPPMFDKKEYVFNVNENTKRGMAVGSVMARSFTGVKVWYSIVQGNDNGKFVLDSNTGLLALPNPLDYERDSNVYYIKVRAEETQLSQRLYSDVNIKILLHDLNDNPPEFVQQRYVDSLPESAPVGTTVLAVTATDRDSGINGQFRYIAQSRYFAVDPYTGWIVTKEPLDYETMPRHAFLVWAQDYGSPFLNGTARVVVQLTNVNDNKPVFSQNLYNVFIAENAGADQVVATVHATDKDLDDVTYSIVSGDNTTNFVIDSKTGVLRLIKNRKPELRGPFYVLNISATDGMHVSQAMLVVAIEDVNNHKPVFTACKSYKPTVPEHAPPRTFVLQVVAEDKDTGINGEIEYSIERSKNSPRYFDIDSKTGVVRTRQKFDREVKSQYQLHIIGRDGGPDREDAERLMGFCQLDVRITDKNDHPPVFQNKHYEATIGEDFDIGRSVLHVSASDKDAGTNALISYSFKNPSELFAIDNATGTITTKGKLTGVTKNFPLRVIARDNGIPQMKSHVDVTITVFGDGNAPPKFTKDVYTARVREDVPTSFSVIKVTAEANNNQNIYYSIVPGNLPSTNNPKRFQIGSITGEVQTSHLLDYEETANFSLTIRAETGSNPPGINFATLKIHIEDVNDSPPEFRMPRYQGHVAENEPIGTSVIQVHAVDLDKGDNGRVTYKFVQEDSIKYFSVDQHTGVIKTKQVFDREQRGRYALVVIAEDHGKPIKMSTTIVEVIIKDENDNPPVFEQQVYNISIFEDASIGSNVLKVSASDKDLGINARVSYQITDGNTDAVFAINRDFGKITVARSLDRETRDVYKLEITARDGKNSGRSTVNVKIKNVNDNNPNFEKQAYQAVIFEDEPEGTSVMTLRATDPDEGPGGKFTFSISGQSLGSFQIDPNTGVISTRKRLDREKKARYDFLAFAVDAPGMSSRRTGSTDVTVIVRDINDNAPQFPNHYIGHVEENMKAGASVMVMSAVDADDPNENGNAAMTYELIYDANGVFSIDRDSGLIRTNRVLDRESRDTYVVQVGATDKGHPPQEGMINVTIKVDDTNDQKPKFVQRKFEGNVSESADLGYTILTLMATDGDIGSNAKLKFSIEKGNEDRQFRIEEDTGRLQVAKSLDFEKIRDYDLEIKVRDSGSPSFSDLADVYIKVLDDNDNPPIFRPPFYSTSIKENVTVDTKLLQVTATDRDTAGHKEFRFSIAKGDPHEKFRVDARTGELFVQKPLDREAEEIHTLVIRATNIVESKPLYGEGSVSIVLEDVNDNGPHFDVVTLNPMIPENQPPPYTITKITASDPDLNPTNGGPFTYGIYSGNEEGLFEMTKDGELKSKVTFDREKKSVYELKIWGKDSGSPPMVNNTSIFIRIKDRNDHQHEKAHLDISVNSYEGHFLGGHVGYVYVKDKDTDDLRYYELVGRSSDIFEVDKLSGSIESKPNPPEGVFTLEVKVSDRDSVFKPVVCTVSIRVRRITEEAIRKSIAIRMRGIASKQFLKDSFLAFKQAIAGSLGTTRENIDLFSIQNVTDIVRPRAIDVRFAAHGSPYYSPERMIALIKSKRINLKSFNVVSIGVDPCQHEPCKYASCRSELRASGRIEVVSNPGQSFTSIIVKNVAVCDTCSSGMNMVSSCVENPCKNGGTCRNTSIGHACTCRQGYAGDNCELTSRSFRPREWIWLPPLRQCRVSTTSLEFATKDANGLLLYAGPTSPIEVGQDDVYDFVALELYKSRVYVSVCLGNRDDVLRIGVKSSVALNDGKWHHVQVYRNETYVRLMVDHCRKSIINEDFNKHKLTENRKMCETEGRLKTQTKRFLNIKGPLQLGGISNRDMMYPDLHTKDYTGCIRNVINEGTLYDLKSPSNQKGSKESCPAMDYHCTYSSCDPKSTCVGSWSGYSCECAAGRRGTKCSETTEPFFYEKNSITQYLFTRRFKYEPRETKIQLRVRTRDEDGGVLLHSEGTETGEHSTLALIREKASSSNESRLIVVYSFNVGDGDAIVKANTIDVGDGKWCTITVDRYRNTAKLTVWKQGVNYRYSGSTRGRHTLLILDPIRTYLGGIPLTRPSNKRQRRDGRVPAELKKNFTGCIDDIRFHDYQLHYNGTKDFAIAFATGVKKGCDSAACAANPCPPTEWCHDIWHKHICYPRLCASSPCQNGGTCVESVDKNGKNMFYCRCTPSYQGTLCDLGRAVVSVRPDIGYENGIVIGISLLVVMLIISFCIIFMYVRRSRKYSYNVTVEEVFKRDNVADYHIDGAVEEDVDDRFKDYIRSFEDGSSDYLPTAKNKLLDCEDPNKDRGYGGSSDASPTFILLRPVRNMRKSPSPSAKSSEDDIYDCGDFHYGRAVAVDLSNRNLPPTRRSDPSELKKKSPEQRRSVPNKLNITVNPLHKNSKPEKGKECRMTSPVKALRERPDETIDEGVESVLSSSDEGFASPEACSPPQPYQKYVPANVECPVQVEIPAKSQSKSPKKEDNIEPWTKAPVKDKKDVRKPGAKNADVGSDPDVVSSPPEKVPTPEEILDKQPTNKHGRPTPQTSEHPKEKEPQIMEDTPLTFGREPSSDDEVESAPDDFPPPYDPGLYDIQDDFPPPPKEALYSEPSDKEIELPHPMDFLPVDTIEPFGYEGGGSPSGSLSSLGSDSGDEITWEEVNDFGERFRKLAAIYGMPPSVSFNLHDEIIK</sequence>
<dbReference type="OrthoDB" id="6252479at2759"/>
<evidence type="ECO:0000256" key="17">
    <source>
        <dbReference type="SAM" id="MobiDB-lite"/>
    </source>
</evidence>
<name>A0A6P8IWM3_ACTTE</name>
<feature type="domain" description="Cadherin" evidence="21">
    <location>
        <begin position="1314"/>
        <end position="1421"/>
    </location>
</feature>
<feature type="domain" description="Cadherin" evidence="21">
    <location>
        <begin position="3076"/>
        <end position="3181"/>
    </location>
</feature>
<dbReference type="Proteomes" id="UP000515163">
    <property type="component" value="Unplaced"/>
</dbReference>
<dbReference type="FunFam" id="2.60.40.60:FF:000275">
    <property type="entry name" value="Si:dkey-30k22.7"/>
    <property type="match status" value="1"/>
</dbReference>
<dbReference type="FunFam" id="2.60.40.60:FF:000080">
    <property type="entry name" value="FAT atypical cadherin 1"/>
    <property type="match status" value="1"/>
</dbReference>
<keyword evidence="10 18" id="KW-0472">Membrane</keyword>
<feature type="disulfide bond" evidence="14">
    <location>
        <begin position="4074"/>
        <end position="4083"/>
    </location>
</feature>
<evidence type="ECO:0000256" key="8">
    <source>
        <dbReference type="ARBA" id="ARBA00022889"/>
    </source>
</evidence>
<dbReference type="Pfam" id="PF00008">
    <property type="entry name" value="EGF"/>
    <property type="match status" value="2"/>
</dbReference>
<protein>
    <submittedName>
        <fullName evidence="23">Protocadherin-like protein</fullName>
    </submittedName>
</protein>
<dbReference type="InterPro" id="IPR001881">
    <property type="entry name" value="EGF-like_Ca-bd_dom"/>
</dbReference>
<dbReference type="SUPFAM" id="SSF49899">
    <property type="entry name" value="Concanavalin A-like lectins/glucanases"/>
    <property type="match status" value="2"/>
</dbReference>
<evidence type="ECO:0000256" key="12">
    <source>
        <dbReference type="ARBA" id="ARBA00023180"/>
    </source>
</evidence>
<dbReference type="SMART" id="SM00282">
    <property type="entry name" value="LamG"/>
    <property type="match status" value="2"/>
</dbReference>
<evidence type="ECO:0000256" key="4">
    <source>
        <dbReference type="ARBA" id="ARBA00022692"/>
    </source>
</evidence>
<feature type="domain" description="EGF-like" evidence="20">
    <location>
        <begin position="3531"/>
        <end position="3567"/>
    </location>
</feature>
<dbReference type="PROSITE" id="PS00022">
    <property type="entry name" value="EGF_1"/>
    <property type="match status" value="3"/>
</dbReference>
<feature type="compositionally biased region" description="Basic and acidic residues" evidence="17">
    <location>
        <begin position="4288"/>
        <end position="4297"/>
    </location>
</feature>
<dbReference type="GO" id="GO:0005509">
    <property type="term" value="F:calcium ion binding"/>
    <property type="evidence" value="ECO:0007669"/>
    <property type="project" value="UniProtKB-UniRule"/>
</dbReference>
<feature type="domain" description="Cadherin" evidence="21">
    <location>
        <begin position="2759"/>
        <end position="2864"/>
    </location>
</feature>
<dbReference type="InterPro" id="IPR000742">
    <property type="entry name" value="EGF"/>
</dbReference>
<dbReference type="CDD" id="cd00110">
    <property type="entry name" value="LamG"/>
    <property type="match status" value="2"/>
</dbReference>
<feature type="domain" description="Cadherin" evidence="21">
    <location>
        <begin position="2971"/>
        <end position="3075"/>
    </location>
</feature>
<dbReference type="RefSeq" id="XP_031571529.1">
    <property type="nucleotide sequence ID" value="XM_031715669.1"/>
</dbReference>
<dbReference type="PROSITE" id="PS00232">
    <property type="entry name" value="CADHERIN_1"/>
    <property type="match status" value="10"/>
</dbReference>
<dbReference type="KEGG" id="aten:116305705"/>
<comment type="subcellular location">
    <subcellularLocation>
        <location evidence="15">Cell membrane</location>
        <topology evidence="15">Single-pass type I membrane protein</topology>
    </subcellularLocation>
    <subcellularLocation>
        <location evidence="1">Membrane</location>
        <topology evidence="1">Single-pass membrane protein</topology>
    </subcellularLocation>
</comment>
<keyword evidence="3 14" id="KW-0245">EGF-like domain</keyword>
<evidence type="ECO:0000313" key="22">
    <source>
        <dbReference type="Proteomes" id="UP000515163"/>
    </source>
</evidence>
<evidence type="ECO:0000256" key="10">
    <source>
        <dbReference type="ARBA" id="ARBA00023136"/>
    </source>
</evidence>
<dbReference type="InterPro" id="IPR013320">
    <property type="entry name" value="ConA-like_dom_sf"/>
</dbReference>
<dbReference type="CDD" id="cd11304">
    <property type="entry name" value="Cadherin_repeat"/>
    <property type="match status" value="29"/>
</dbReference>
<dbReference type="Gene3D" id="4.10.900.10">
    <property type="entry name" value="TCF3-CBD (Catenin binding domain)"/>
    <property type="match status" value="1"/>
</dbReference>
<feature type="domain" description="Cadherin" evidence="21">
    <location>
        <begin position="3190"/>
        <end position="3288"/>
    </location>
</feature>
<feature type="transmembrane region" description="Helical" evidence="18">
    <location>
        <begin position="12"/>
        <end position="33"/>
    </location>
</feature>
<dbReference type="Gene3D" id="2.10.25.10">
    <property type="entry name" value="Laminin"/>
    <property type="match status" value="2"/>
</dbReference>
<feature type="domain" description="Cadherin" evidence="21">
    <location>
        <begin position="368"/>
        <end position="474"/>
    </location>
</feature>
<feature type="domain" description="Cadherin" evidence="21">
    <location>
        <begin position="2445"/>
        <end position="2551"/>
    </location>
</feature>
<dbReference type="Gene3D" id="2.60.120.200">
    <property type="match status" value="2"/>
</dbReference>
<feature type="domain" description="Cadherin" evidence="21">
    <location>
        <begin position="1524"/>
        <end position="1621"/>
    </location>
</feature>
<evidence type="ECO:0000256" key="5">
    <source>
        <dbReference type="ARBA" id="ARBA00022729"/>
    </source>
</evidence>
<feature type="disulfide bond" evidence="14">
    <location>
        <begin position="3557"/>
        <end position="3566"/>
    </location>
</feature>
<dbReference type="PROSITE" id="PS01186">
    <property type="entry name" value="EGF_2"/>
    <property type="match status" value="1"/>
</dbReference>
<feature type="domain" description="Cadherin" evidence="21">
    <location>
        <begin position="2864"/>
        <end position="2970"/>
    </location>
</feature>